<dbReference type="Proteomes" id="UP000756132">
    <property type="component" value="Chromosome 3"/>
</dbReference>
<feature type="compositionally biased region" description="Basic and acidic residues" evidence="1">
    <location>
        <begin position="1"/>
        <end position="13"/>
    </location>
</feature>
<keyword evidence="3" id="KW-1185">Reference proteome</keyword>
<proteinExistence type="predicted"/>
<feature type="compositionally biased region" description="Basic and acidic residues" evidence="1">
    <location>
        <begin position="27"/>
        <end position="43"/>
    </location>
</feature>
<name>A0A9Q8LCK8_PASFU</name>
<gene>
    <name evidence="2" type="ORF">CLAFUR5_08337</name>
</gene>
<dbReference type="KEGG" id="ffu:CLAFUR5_08337"/>
<sequence length="258" mass="28196">MANDQKLLKRGFDGDTVTPIRYHSPPRRPEEQFPPELIRDRARGHFAPTHTPLDACAAQDEALGKSKILEAAEQAAKLPRRDSGVNTDAAQEVKARPEESMAEVAKPKLSSPKLVIRAPRPKSPSKQEVAVKSPTSSLANGRSLTATPTVTVRSATPPQQSNITAASSIASSMSPEHGSSGRRKSSRRGAIRDDLKIDGTAVLAAQAPEYVKQYRDAKGKWYEVIGAIEWPTWAVDERTIVKQAQSGRRQSAYRNRDV</sequence>
<evidence type="ECO:0000313" key="3">
    <source>
        <dbReference type="Proteomes" id="UP000756132"/>
    </source>
</evidence>
<dbReference type="GeneID" id="71988215"/>
<evidence type="ECO:0000256" key="1">
    <source>
        <dbReference type="SAM" id="MobiDB-lite"/>
    </source>
</evidence>
<dbReference type="RefSeq" id="XP_047759288.1">
    <property type="nucleotide sequence ID" value="XM_047907485.1"/>
</dbReference>
<dbReference type="EMBL" id="CP090165">
    <property type="protein sequence ID" value="UJO14922.1"/>
    <property type="molecule type" value="Genomic_DNA"/>
</dbReference>
<reference evidence="2" key="2">
    <citation type="journal article" date="2022" name="Microb. Genom.">
        <title>A chromosome-scale genome assembly of the tomato pathogen Cladosporium fulvum reveals a compartmentalized genome architecture and the presence of a dispensable chromosome.</title>
        <authorList>
            <person name="Zaccaron A.Z."/>
            <person name="Chen L.H."/>
            <person name="Samaras A."/>
            <person name="Stergiopoulos I."/>
        </authorList>
    </citation>
    <scope>NUCLEOTIDE SEQUENCE</scope>
    <source>
        <strain evidence="2">Race5_Kim</strain>
    </source>
</reference>
<feature type="compositionally biased region" description="Basic residues" evidence="1">
    <location>
        <begin position="180"/>
        <end position="189"/>
    </location>
</feature>
<organism evidence="2 3">
    <name type="scientific">Passalora fulva</name>
    <name type="common">Tomato leaf mold</name>
    <name type="synonym">Cladosporium fulvum</name>
    <dbReference type="NCBI Taxonomy" id="5499"/>
    <lineage>
        <taxon>Eukaryota</taxon>
        <taxon>Fungi</taxon>
        <taxon>Dikarya</taxon>
        <taxon>Ascomycota</taxon>
        <taxon>Pezizomycotina</taxon>
        <taxon>Dothideomycetes</taxon>
        <taxon>Dothideomycetidae</taxon>
        <taxon>Mycosphaerellales</taxon>
        <taxon>Mycosphaerellaceae</taxon>
        <taxon>Fulvia</taxon>
    </lineage>
</organism>
<dbReference type="OMA" id="TPIRYHS"/>
<feature type="region of interest" description="Disordered" evidence="1">
    <location>
        <begin position="75"/>
        <end position="192"/>
    </location>
</feature>
<protein>
    <submittedName>
        <fullName evidence="2">Uncharacterized protein</fullName>
    </submittedName>
</protein>
<dbReference type="AlphaFoldDB" id="A0A9Q8LCK8"/>
<accession>A0A9Q8LCK8</accession>
<dbReference type="OrthoDB" id="3649494at2759"/>
<feature type="region of interest" description="Disordered" evidence="1">
    <location>
        <begin position="1"/>
        <end position="51"/>
    </location>
</feature>
<reference evidence="2" key="1">
    <citation type="submission" date="2021-12" db="EMBL/GenBank/DDBJ databases">
        <authorList>
            <person name="Zaccaron A."/>
            <person name="Stergiopoulos I."/>
        </authorList>
    </citation>
    <scope>NUCLEOTIDE SEQUENCE</scope>
    <source>
        <strain evidence="2">Race5_Kim</strain>
    </source>
</reference>
<evidence type="ECO:0000313" key="2">
    <source>
        <dbReference type="EMBL" id="UJO14922.1"/>
    </source>
</evidence>
<feature type="compositionally biased region" description="Polar residues" evidence="1">
    <location>
        <begin position="133"/>
        <end position="164"/>
    </location>
</feature>
<feature type="compositionally biased region" description="Low complexity" evidence="1">
    <location>
        <begin position="165"/>
        <end position="174"/>
    </location>
</feature>